<gene>
    <name evidence="1" type="ORF">GZH46_01713</name>
</gene>
<keyword evidence="2" id="KW-1185">Reference proteome</keyword>
<name>A0ABQ7S8R9_9ACAR</name>
<reference evidence="1 2" key="1">
    <citation type="submission" date="2020-10" db="EMBL/GenBank/DDBJ databases">
        <authorList>
            <person name="Klimov P.B."/>
            <person name="Dyachkov S.M."/>
            <person name="Chetverikov P.E."/>
        </authorList>
    </citation>
    <scope>NUCLEOTIDE SEQUENCE [LARGE SCALE GENOMIC DNA]</scope>
    <source>
        <strain evidence="1">BMOC 18-1129-001#AD2665</strain>
        <tissue evidence="1">Entire mites</tissue>
    </source>
</reference>
<sequence length="208" mass="22539">GVPLRPSGFWNEQLAAALLVGRRSDQQQQQQQQVQQQYSSEIAMDEMRHDPATLLARLGNSARGPPVALVLGNYNLSPSQQQQLSSLANGQIYSWPLHAQVGVDGGATAAGSANTGLYEADFVSGLMRQGRAYKPKIMATARGFGKRHQTINFADLMASANPTVVAHHAGLSGNGVSSKYSEWFNHALNRYPSLGDGQITEDERYQSL</sequence>
<protein>
    <submittedName>
        <fullName evidence="1">Uncharacterized protein</fullName>
    </submittedName>
</protein>
<feature type="non-terminal residue" evidence="1">
    <location>
        <position position="1"/>
    </location>
</feature>
<dbReference type="Proteomes" id="UP000825002">
    <property type="component" value="Unassembled WGS sequence"/>
</dbReference>
<evidence type="ECO:0000313" key="1">
    <source>
        <dbReference type="EMBL" id="KAG9509758.1"/>
    </source>
</evidence>
<organism evidence="1 2">
    <name type="scientific">Fragariocoptes setiger</name>
    <dbReference type="NCBI Taxonomy" id="1670756"/>
    <lineage>
        <taxon>Eukaryota</taxon>
        <taxon>Metazoa</taxon>
        <taxon>Ecdysozoa</taxon>
        <taxon>Arthropoda</taxon>
        <taxon>Chelicerata</taxon>
        <taxon>Arachnida</taxon>
        <taxon>Acari</taxon>
        <taxon>Acariformes</taxon>
        <taxon>Trombidiformes</taxon>
        <taxon>Prostigmata</taxon>
        <taxon>Eupodina</taxon>
        <taxon>Eriophyoidea</taxon>
        <taxon>Phytoptidae</taxon>
        <taxon>Fragariocoptes</taxon>
    </lineage>
</organism>
<evidence type="ECO:0000313" key="2">
    <source>
        <dbReference type="Proteomes" id="UP000825002"/>
    </source>
</evidence>
<dbReference type="EMBL" id="JAIFTH010000347">
    <property type="protein sequence ID" value="KAG9509758.1"/>
    <property type="molecule type" value="Genomic_DNA"/>
</dbReference>
<comment type="caution">
    <text evidence="1">The sequence shown here is derived from an EMBL/GenBank/DDBJ whole genome shotgun (WGS) entry which is preliminary data.</text>
</comment>
<proteinExistence type="predicted"/>
<accession>A0ABQ7S8R9</accession>